<organism evidence="1 2">
    <name type="scientific">Alloscardovia venturai</name>
    <dbReference type="NCBI Taxonomy" id="1769421"/>
    <lineage>
        <taxon>Bacteria</taxon>
        <taxon>Bacillati</taxon>
        <taxon>Actinomycetota</taxon>
        <taxon>Actinomycetes</taxon>
        <taxon>Bifidobacteriales</taxon>
        <taxon>Bifidobacteriaceae</taxon>
        <taxon>Alloscardovia</taxon>
    </lineage>
</organism>
<name>A0ABW2Y3C9_9BIFI</name>
<evidence type="ECO:0000313" key="2">
    <source>
        <dbReference type="Proteomes" id="UP001597036"/>
    </source>
</evidence>
<proteinExistence type="predicted"/>
<accession>A0ABW2Y3C9</accession>
<reference evidence="2" key="1">
    <citation type="journal article" date="2019" name="Int. J. Syst. Evol. Microbiol.">
        <title>The Global Catalogue of Microorganisms (GCM) 10K type strain sequencing project: providing services to taxonomists for standard genome sequencing and annotation.</title>
        <authorList>
            <consortium name="The Broad Institute Genomics Platform"/>
            <consortium name="The Broad Institute Genome Sequencing Center for Infectious Disease"/>
            <person name="Wu L."/>
            <person name="Ma J."/>
        </authorList>
    </citation>
    <scope>NUCLEOTIDE SEQUENCE [LARGE SCALE GENOMIC DNA]</scope>
    <source>
        <strain evidence="2">CCM 8604</strain>
    </source>
</reference>
<gene>
    <name evidence="1" type="ORF">ACFQY8_03215</name>
</gene>
<dbReference type="Proteomes" id="UP001597036">
    <property type="component" value="Unassembled WGS sequence"/>
</dbReference>
<sequence>MVEIRKVADELRARGIIPQVKGDVIAVYDEQGFVSIELSSERLLILGQSSQEISQHEYEEAERKSNSWNDRYLLPKSYLEEIAYDENGSSHFCAEVDFPIDAVSEKTVAERIYGVLGSFSAYFKWVLDDEKIQKDTEIEATQKSAISTSHAQTRGDTYVDIQKLLDSVGISFICNDDDSLSIPFKDPDVMLKVQLNDDINDTLEIIAVSNRVYQHNQRPILLDWVTLVNRNEYGIRAYIHVSDSTEISVCLDRIITLDFGADVIQEIPNYLQRMMEILDLLEK</sequence>
<dbReference type="RefSeq" id="WP_377938472.1">
    <property type="nucleotide sequence ID" value="NZ_JBHTHQ010000016.1"/>
</dbReference>
<evidence type="ECO:0000313" key="1">
    <source>
        <dbReference type="EMBL" id="MFD0704757.1"/>
    </source>
</evidence>
<keyword evidence="2" id="KW-1185">Reference proteome</keyword>
<protein>
    <recommendedName>
        <fullName evidence="3">YbjN domain-containing protein</fullName>
    </recommendedName>
</protein>
<evidence type="ECO:0008006" key="3">
    <source>
        <dbReference type="Google" id="ProtNLM"/>
    </source>
</evidence>
<dbReference type="EMBL" id="JBHTHQ010000016">
    <property type="protein sequence ID" value="MFD0704757.1"/>
    <property type="molecule type" value="Genomic_DNA"/>
</dbReference>
<comment type="caution">
    <text evidence="1">The sequence shown here is derived from an EMBL/GenBank/DDBJ whole genome shotgun (WGS) entry which is preliminary data.</text>
</comment>